<evidence type="ECO:0008006" key="4">
    <source>
        <dbReference type="Google" id="ProtNLM"/>
    </source>
</evidence>
<dbReference type="PROSITE" id="PS51257">
    <property type="entry name" value="PROKAR_LIPOPROTEIN"/>
    <property type="match status" value="1"/>
</dbReference>
<keyword evidence="3" id="KW-1185">Reference proteome</keyword>
<evidence type="ECO:0000313" key="3">
    <source>
        <dbReference type="Proteomes" id="UP001596306"/>
    </source>
</evidence>
<comment type="caution">
    <text evidence="2">The sequence shown here is derived from an EMBL/GenBank/DDBJ whole genome shotgun (WGS) entry which is preliminary data.</text>
</comment>
<proteinExistence type="predicted"/>
<dbReference type="EMBL" id="JBHSTP010000001">
    <property type="protein sequence ID" value="MFC6355011.1"/>
    <property type="molecule type" value="Genomic_DNA"/>
</dbReference>
<accession>A0ABW1VAD8</accession>
<feature type="chain" id="PRO_5045496782" description="Lipoprotein" evidence="1">
    <location>
        <begin position="26"/>
        <end position="148"/>
    </location>
</feature>
<evidence type="ECO:0000256" key="1">
    <source>
        <dbReference type="SAM" id="SignalP"/>
    </source>
</evidence>
<reference evidence="3" key="1">
    <citation type="journal article" date="2019" name="Int. J. Syst. Evol. Microbiol.">
        <title>The Global Catalogue of Microorganisms (GCM) 10K type strain sequencing project: providing services to taxonomists for standard genome sequencing and annotation.</title>
        <authorList>
            <consortium name="The Broad Institute Genomics Platform"/>
            <consortium name="The Broad Institute Genome Sequencing Center for Infectious Disease"/>
            <person name="Wu L."/>
            <person name="Ma J."/>
        </authorList>
    </citation>
    <scope>NUCLEOTIDE SEQUENCE [LARGE SCALE GENOMIC DNA]</scope>
    <source>
        <strain evidence="3">CCUG 43304</strain>
    </source>
</reference>
<feature type="signal peptide" evidence="1">
    <location>
        <begin position="1"/>
        <end position="25"/>
    </location>
</feature>
<organism evidence="2 3">
    <name type="scientific">Luethyella okanaganae</name>
    <dbReference type="NCBI Taxonomy" id="69372"/>
    <lineage>
        <taxon>Bacteria</taxon>
        <taxon>Bacillati</taxon>
        <taxon>Actinomycetota</taxon>
        <taxon>Actinomycetes</taxon>
        <taxon>Micrococcales</taxon>
        <taxon>Microbacteriaceae</taxon>
        <taxon>Luethyella</taxon>
    </lineage>
</organism>
<protein>
    <recommendedName>
        <fullName evidence="4">Lipoprotein</fullName>
    </recommendedName>
</protein>
<gene>
    <name evidence="2" type="ORF">ACFQB0_02635</name>
</gene>
<dbReference type="Proteomes" id="UP001596306">
    <property type="component" value="Unassembled WGS sequence"/>
</dbReference>
<name>A0ABW1VAD8_9MICO</name>
<dbReference type="RefSeq" id="WP_386727247.1">
    <property type="nucleotide sequence ID" value="NZ_JBHSTP010000001.1"/>
</dbReference>
<keyword evidence="1" id="KW-0732">Signal</keyword>
<evidence type="ECO:0000313" key="2">
    <source>
        <dbReference type="EMBL" id="MFC6355011.1"/>
    </source>
</evidence>
<sequence>MYTVRRRVTIPLAIVAALAVTPVLAGCLGNPVEGIINGAVEKATGGDVSLGGKLPDGWPSEVPVIEGDILFGAGSSASGSEGWVVTIASKAADPLEDAKAKLIAAGFTEDANVANGQAGLVAVKNDNYGVLVAGSKDGILYTVTPITP</sequence>